<name>A0A396HY19_MEDTR</name>
<dbReference type="InterPro" id="IPR001611">
    <property type="entry name" value="Leu-rich_rpt"/>
</dbReference>
<feature type="domain" description="Leucine-rich repeat-containing N-terminal plant-type" evidence="10">
    <location>
        <begin position="35"/>
        <end position="86"/>
    </location>
</feature>
<keyword evidence="4" id="KW-0732">Signal</keyword>
<evidence type="ECO:0000256" key="7">
    <source>
        <dbReference type="ARBA" id="ARBA00023136"/>
    </source>
</evidence>
<evidence type="ECO:0000256" key="6">
    <source>
        <dbReference type="ARBA" id="ARBA00022989"/>
    </source>
</evidence>
<keyword evidence="9" id="KW-0325">Glycoprotein</keyword>
<evidence type="ECO:0000256" key="1">
    <source>
        <dbReference type="ARBA" id="ARBA00004479"/>
    </source>
</evidence>
<accession>A0A396HY19</accession>
<evidence type="ECO:0000256" key="3">
    <source>
        <dbReference type="ARBA" id="ARBA00022692"/>
    </source>
</evidence>
<dbReference type="GO" id="GO:0016020">
    <property type="term" value="C:membrane"/>
    <property type="evidence" value="ECO:0007669"/>
    <property type="project" value="UniProtKB-SubCell"/>
</dbReference>
<evidence type="ECO:0000256" key="4">
    <source>
        <dbReference type="ARBA" id="ARBA00022729"/>
    </source>
</evidence>
<evidence type="ECO:0000256" key="2">
    <source>
        <dbReference type="ARBA" id="ARBA00022614"/>
    </source>
</evidence>
<gene>
    <name evidence="11" type="ORF">MtrunA17_Chr5g0439901</name>
</gene>
<evidence type="ECO:0000256" key="8">
    <source>
        <dbReference type="ARBA" id="ARBA00023170"/>
    </source>
</evidence>
<dbReference type="EMBL" id="PSQE01000005">
    <property type="protein sequence ID" value="RHN57393.1"/>
    <property type="molecule type" value="Genomic_DNA"/>
</dbReference>
<dbReference type="Pfam" id="PF08263">
    <property type="entry name" value="LRRNT_2"/>
    <property type="match status" value="1"/>
</dbReference>
<dbReference type="Gramene" id="rna32932">
    <property type="protein sequence ID" value="RHN57393.1"/>
    <property type="gene ID" value="gene32932"/>
</dbReference>
<reference evidence="12" key="1">
    <citation type="journal article" date="2018" name="Nat. Plants">
        <title>Whole-genome landscape of Medicago truncatula symbiotic genes.</title>
        <authorList>
            <person name="Pecrix Y."/>
            <person name="Staton S.E."/>
            <person name="Sallet E."/>
            <person name="Lelandais-Briere C."/>
            <person name="Moreau S."/>
            <person name="Carrere S."/>
            <person name="Blein T."/>
            <person name="Jardinaud M.F."/>
            <person name="Latrasse D."/>
            <person name="Zouine M."/>
            <person name="Zahm M."/>
            <person name="Kreplak J."/>
            <person name="Mayjonade B."/>
            <person name="Satge C."/>
            <person name="Perez M."/>
            <person name="Cauet S."/>
            <person name="Marande W."/>
            <person name="Chantry-Darmon C."/>
            <person name="Lopez-Roques C."/>
            <person name="Bouchez O."/>
            <person name="Berard A."/>
            <person name="Debelle F."/>
            <person name="Munos S."/>
            <person name="Bendahmane A."/>
            <person name="Berges H."/>
            <person name="Niebel A."/>
            <person name="Buitink J."/>
            <person name="Frugier F."/>
            <person name="Benhamed M."/>
            <person name="Crespi M."/>
            <person name="Gouzy J."/>
            <person name="Gamas P."/>
        </authorList>
    </citation>
    <scope>NUCLEOTIDE SEQUENCE [LARGE SCALE GENOMIC DNA]</scope>
    <source>
        <strain evidence="12">cv. Jemalong A17</strain>
    </source>
</reference>
<dbReference type="PANTHER" id="PTHR48061:SF50">
    <property type="entry name" value="LEUCINE-RICH REPEAT-CONTAINING N-TERMINAL PLANT-TYPE DOMAIN-CONTAINING PROTEIN"/>
    <property type="match status" value="1"/>
</dbReference>
<evidence type="ECO:0000313" key="11">
    <source>
        <dbReference type="EMBL" id="RHN57393.1"/>
    </source>
</evidence>
<dbReference type="Pfam" id="PF00560">
    <property type="entry name" value="LRR_1"/>
    <property type="match status" value="4"/>
</dbReference>
<protein>
    <submittedName>
        <fullName evidence="11">Putative leucine-rich repeat-containing, plant-type, leucine-rich repeat domain, L</fullName>
    </submittedName>
</protein>
<evidence type="ECO:0000256" key="5">
    <source>
        <dbReference type="ARBA" id="ARBA00022737"/>
    </source>
</evidence>
<evidence type="ECO:0000259" key="10">
    <source>
        <dbReference type="Pfam" id="PF08263"/>
    </source>
</evidence>
<keyword evidence="6" id="KW-1133">Transmembrane helix</keyword>
<dbReference type="AlphaFoldDB" id="A0A396HY19"/>
<keyword evidence="5" id="KW-0677">Repeat</keyword>
<dbReference type="Proteomes" id="UP000265566">
    <property type="component" value="Chromosome 5"/>
</dbReference>
<dbReference type="PANTHER" id="PTHR48061">
    <property type="entry name" value="LEUCINE-RICH REPEAT RECEPTOR PROTEIN KINASE EMS1-LIKE-RELATED"/>
    <property type="match status" value="1"/>
</dbReference>
<dbReference type="InterPro" id="IPR032675">
    <property type="entry name" value="LRR_dom_sf"/>
</dbReference>
<keyword evidence="7" id="KW-0472">Membrane</keyword>
<evidence type="ECO:0000313" key="12">
    <source>
        <dbReference type="Proteomes" id="UP000265566"/>
    </source>
</evidence>
<sequence length="344" mass="38718">MGSFCFLFPYLAFHLFLLMLLTLFTSYTFSMCKHHDSSALLQFKNSFFINTSSQPGFWSHCSSFSFKTESWKTGTDCCEWDGVTCDIMYDYVIGLDLSCNNLNGELAANSTIFQLKHLQQLNLAFNDFFGSSVHAGIGDLVKLTHLNLSNTGISGNISSTISHLSKLVSLDLSSYSYWNMEQKLELGPLTWKKLILNATNLRELHLNTVDISLIRERSLSLLRNLSSSLVALDLSITGLQENFPSYGKLPLSNWSTPLRYLDLSYTAFSDEIPYSIGNLKYLTHLGLSNCNFYAVLPLSLWNLTQLTKLDLSTNNFSGEIPPLYYFQTSHTSLPLVLEIITSTV</sequence>
<dbReference type="InterPro" id="IPR046956">
    <property type="entry name" value="RLP23-like"/>
</dbReference>
<comment type="caution">
    <text evidence="11">The sequence shown here is derived from an EMBL/GenBank/DDBJ whole genome shotgun (WGS) entry which is preliminary data.</text>
</comment>
<keyword evidence="8" id="KW-0675">Receptor</keyword>
<comment type="subcellular location">
    <subcellularLocation>
        <location evidence="1">Membrane</location>
        <topology evidence="1">Single-pass type I membrane protein</topology>
    </subcellularLocation>
</comment>
<organism evidence="11 12">
    <name type="scientific">Medicago truncatula</name>
    <name type="common">Barrel medic</name>
    <name type="synonym">Medicago tribuloides</name>
    <dbReference type="NCBI Taxonomy" id="3880"/>
    <lineage>
        <taxon>Eukaryota</taxon>
        <taxon>Viridiplantae</taxon>
        <taxon>Streptophyta</taxon>
        <taxon>Embryophyta</taxon>
        <taxon>Tracheophyta</taxon>
        <taxon>Spermatophyta</taxon>
        <taxon>Magnoliopsida</taxon>
        <taxon>eudicotyledons</taxon>
        <taxon>Gunneridae</taxon>
        <taxon>Pentapetalae</taxon>
        <taxon>rosids</taxon>
        <taxon>fabids</taxon>
        <taxon>Fabales</taxon>
        <taxon>Fabaceae</taxon>
        <taxon>Papilionoideae</taxon>
        <taxon>50 kb inversion clade</taxon>
        <taxon>NPAAA clade</taxon>
        <taxon>Hologalegina</taxon>
        <taxon>IRL clade</taxon>
        <taxon>Trifolieae</taxon>
        <taxon>Medicago</taxon>
    </lineage>
</organism>
<evidence type="ECO:0000256" key="9">
    <source>
        <dbReference type="ARBA" id="ARBA00023180"/>
    </source>
</evidence>
<proteinExistence type="predicted"/>
<keyword evidence="3" id="KW-0812">Transmembrane</keyword>
<dbReference type="SUPFAM" id="SSF52058">
    <property type="entry name" value="L domain-like"/>
    <property type="match status" value="1"/>
</dbReference>
<keyword evidence="2" id="KW-0433">Leucine-rich repeat</keyword>
<dbReference type="InterPro" id="IPR013210">
    <property type="entry name" value="LRR_N_plant-typ"/>
</dbReference>
<dbReference type="Gene3D" id="3.80.10.10">
    <property type="entry name" value="Ribonuclease Inhibitor"/>
    <property type="match status" value="3"/>
</dbReference>